<dbReference type="PANTHER" id="PTHR43297:SF2">
    <property type="entry name" value="DIPEPTIDE TRANSPORT ATP-BINDING PROTEIN DPPD"/>
    <property type="match status" value="1"/>
</dbReference>
<dbReference type="PROSITE" id="PS00211">
    <property type="entry name" value="ABC_TRANSPORTER_1"/>
    <property type="match status" value="1"/>
</dbReference>
<evidence type="ECO:0000259" key="8">
    <source>
        <dbReference type="PROSITE" id="PS50893"/>
    </source>
</evidence>
<evidence type="ECO:0000256" key="6">
    <source>
        <dbReference type="ARBA" id="ARBA00022840"/>
    </source>
</evidence>
<reference evidence="9 10" key="1">
    <citation type="journal article" date="2016" name="Nat. Commun.">
        <title>Thousands of microbial genomes shed light on interconnected biogeochemical processes in an aquifer system.</title>
        <authorList>
            <person name="Anantharaman K."/>
            <person name="Brown C.T."/>
            <person name="Hug L.A."/>
            <person name="Sharon I."/>
            <person name="Castelle C.J."/>
            <person name="Probst A.J."/>
            <person name="Thomas B.C."/>
            <person name="Singh A."/>
            <person name="Wilkins M.J."/>
            <person name="Karaoz U."/>
            <person name="Brodie E.L."/>
            <person name="Williams K.H."/>
            <person name="Hubbard S.S."/>
            <person name="Banfield J.F."/>
        </authorList>
    </citation>
    <scope>NUCLEOTIDE SEQUENCE [LARGE SCALE GENOMIC DNA]</scope>
</reference>
<dbReference type="SUPFAM" id="SSF52540">
    <property type="entry name" value="P-loop containing nucleoside triphosphate hydrolases"/>
    <property type="match status" value="1"/>
</dbReference>
<keyword evidence="6 9" id="KW-0067">ATP-binding</keyword>
<dbReference type="InterPro" id="IPR027417">
    <property type="entry name" value="P-loop_NTPase"/>
</dbReference>
<dbReference type="NCBIfam" id="TIGR01727">
    <property type="entry name" value="oligo_HPY"/>
    <property type="match status" value="1"/>
</dbReference>
<dbReference type="GO" id="GO:0015833">
    <property type="term" value="P:peptide transport"/>
    <property type="evidence" value="ECO:0007669"/>
    <property type="project" value="InterPro"/>
</dbReference>
<name>A0A1F7FC35_UNCRA</name>
<protein>
    <submittedName>
        <fullName evidence="9">Peptide ABC transporter ATP-binding protein</fullName>
    </submittedName>
</protein>
<keyword evidence="3" id="KW-0813">Transport</keyword>
<keyword evidence="4" id="KW-1003">Cell membrane</keyword>
<keyword evidence="7" id="KW-0472">Membrane</keyword>
<dbReference type="PANTHER" id="PTHR43297">
    <property type="entry name" value="OLIGOPEPTIDE TRANSPORT ATP-BINDING PROTEIN APPD"/>
    <property type="match status" value="1"/>
</dbReference>
<dbReference type="PROSITE" id="PS50893">
    <property type="entry name" value="ABC_TRANSPORTER_2"/>
    <property type="match status" value="1"/>
</dbReference>
<dbReference type="InterPro" id="IPR013563">
    <property type="entry name" value="Oligopep_ABC_C"/>
</dbReference>
<sequence>MPLLEVKNLSVRFNTDDGVVHAVDDVSFSVNKGETLCIVGESGCGKSVTALAILRLIQSPPGEITNGQIFFNNKDLLALSESEMQKMRGNDIAMVFQDPMTSLNPVFTCGYQIEEALLLHRNLSKREAREQAVEMLRLVKIPDPHKRAGEYPHQLSGGMRQRVMIAMALSCDPALLIADEPTTALDVTIQAQIFELLHELKQTRDMGMIFITHDLGIVAELADSVAVFYAGKVAERGKTRDIYEDPKHPYTVGLLHAVPLLDETQERLHVIPGNLPDPTCYPVGCRFYDRCERKTEKCLAQPLEFPAGPGHMAACFHMVP</sequence>
<dbReference type="InterPro" id="IPR003439">
    <property type="entry name" value="ABC_transporter-like_ATP-bd"/>
</dbReference>
<dbReference type="FunFam" id="3.40.50.300:FF:000016">
    <property type="entry name" value="Oligopeptide ABC transporter ATP-binding component"/>
    <property type="match status" value="1"/>
</dbReference>
<evidence type="ECO:0000256" key="7">
    <source>
        <dbReference type="ARBA" id="ARBA00023136"/>
    </source>
</evidence>
<dbReference type="Pfam" id="PF00005">
    <property type="entry name" value="ABC_tran"/>
    <property type="match status" value="1"/>
</dbReference>
<gene>
    <name evidence="9" type="ORF">A2519_17955</name>
</gene>
<proteinExistence type="inferred from homology"/>
<dbReference type="InterPro" id="IPR017871">
    <property type="entry name" value="ABC_transporter-like_CS"/>
</dbReference>
<keyword evidence="5" id="KW-0547">Nucleotide-binding</keyword>
<evidence type="ECO:0000256" key="3">
    <source>
        <dbReference type="ARBA" id="ARBA00022448"/>
    </source>
</evidence>
<comment type="caution">
    <text evidence="9">The sequence shown here is derived from an EMBL/GenBank/DDBJ whole genome shotgun (WGS) entry which is preliminary data.</text>
</comment>
<dbReference type="GO" id="GO:0005524">
    <property type="term" value="F:ATP binding"/>
    <property type="evidence" value="ECO:0007669"/>
    <property type="project" value="UniProtKB-KW"/>
</dbReference>
<dbReference type="InterPro" id="IPR050388">
    <property type="entry name" value="ABC_Ni/Peptide_Import"/>
</dbReference>
<feature type="domain" description="ABC transporter" evidence="8">
    <location>
        <begin position="4"/>
        <end position="255"/>
    </location>
</feature>
<dbReference type="GO" id="GO:0005886">
    <property type="term" value="C:plasma membrane"/>
    <property type="evidence" value="ECO:0007669"/>
    <property type="project" value="UniProtKB-SubCell"/>
</dbReference>
<dbReference type="InterPro" id="IPR003593">
    <property type="entry name" value="AAA+_ATPase"/>
</dbReference>
<dbReference type="CDD" id="cd03257">
    <property type="entry name" value="ABC_NikE_OppD_transporters"/>
    <property type="match status" value="1"/>
</dbReference>
<dbReference type="Proteomes" id="UP000179243">
    <property type="component" value="Unassembled WGS sequence"/>
</dbReference>
<dbReference type="EMBL" id="MFYX01000074">
    <property type="protein sequence ID" value="OGK04245.1"/>
    <property type="molecule type" value="Genomic_DNA"/>
</dbReference>
<evidence type="ECO:0000256" key="2">
    <source>
        <dbReference type="ARBA" id="ARBA00005417"/>
    </source>
</evidence>
<evidence type="ECO:0000313" key="10">
    <source>
        <dbReference type="Proteomes" id="UP000179243"/>
    </source>
</evidence>
<dbReference type="Pfam" id="PF08352">
    <property type="entry name" value="oligo_HPY"/>
    <property type="match status" value="1"/>
</dbReference>
<accession>A0A1F7FC35</accession>
<comment type="subcellular location">
    <subcellularLocation>
        <location evidence="1">Cell membrane</location>
        <topology evidence="1">Peripheral membrane protein</topology>
    </subcellularLocation>
</comment>
<dbReference type="GO" id="GO:0016887">
    <property type="term" value="F:ATP hydrolysis activity"/>
    <property type="evidence" value="ECO:0007669"/>
    <property type="project" value="InterPro"/>
</dbReference>
<evidence type="ECO:0000256" key="5">
    <source>
        <dbReference type="ARBA" id="ARBA00022741"/>
    </source>
</evidence>
<dbReference type="Gene3D" id="3.40.50.300">
    <property type="entry name" value="P-loop containing nucleotide triphosphate hydrolases"/>
    <property type="match status" value="1"/>
</dbReference>
<comment type="similarity">
    <text evidence="2">Belongs to the ABC transporter superfamily.</text>
</comment>
<dbReference type="AlphaFoldDB" id="A0A1F7FC35"/>
<organism evidence="9 10">
    <name type="scientific">Candidatus Raymondbacteria bacterium RIFOXYD12_FULL_49_13</name>
    <dbReference type="NCBI Taxonomy" id="1817890"/>
    <lineage>
        <taxon>Bacteria</taxon>
        <taxon>Raymondiibacteriota</taxon>
    </lineage>
</organism>
<evidence type="ECO:0000313" key="9">
    <source>
        <dbReference type="EMBL" id="OGK04245.1"/>
    </source>
</evidence>
<evidence type="ECO:0000256" key="1">
    <source>
        <dbReference type="ARBA" id="ARBA00004202"/>
    </source>
</evidence>
<dbReference type="SMART" id="SM00382">
    <property type="entry name" value="AAA"/>
    <property type="match status" value="1"/>
</dbReference>
<evidence type="ECO:0000256" key="4">
    <source>
        <dbReference type="ARBA" id="ARBA00022475"/>
    </source>
</evidence>